<organism evidence="2 3">
    <name type="scientific">Chitinophaga caseinilytica</name>
    <dbReference type="NCBI Taxonomy" id="2267521"/>
    <lineage>
        <taxon>Bacteria</taxon>
        <taxon>Pseudomonadati</taxon>
        <taxon>Bacteroidota</taxon>
        <taxon>Chitinophagia</taxon>
        <taxon>Chitinophagales</taxon>
        <taxon>Chitinophagaceae</taxon>
        <taxon>Chitinophaga</taxon>
    </lineage>
</organism>
<dbReference type="Pfam" id="PF14376">
    <property type="entry name" value="Haem_bd"/>
    <property type="match status" value="1"/>
</dbReference>
<name>A0ABZ2ZA58_9BACT</name>
<gene>
    <name evidence="2" type="ORF">WJU22_05225</name>
</gene>
<proteinExistence type="predicted"/>
<protein>
    <submittedName>
        <fullName evidence="2">Heme-binding domain-containing protein</fullName>
    </submittedName>
</protein>
<accession>A0ABZ2ZA58</accession>
<dbReference type="Proteomes" id="UP001449657">
    <property type="component" value="Chromosome"/>
</dbReference>
<dbReference type="RefSeq" id="WP_341842206.1">
    <property type="nucleotide sequence ID" value="NZ_CP149792.1"/>
</dbReference>
<reference evidence="2 3" key="1">
    <citation type="submission" date="2024-03" db="EMBL/GenBank/DDBJ databases">
        <title>Chitinophaga caseinilytica sp. nov., a casein hydrolysing bacterium isolated from forest soil.</title>
        <authorList>
            <person name="Lee D.S."/>
            <person name="Han D.M."/>
            <person name="Baek J.H."/>
            <person name="Choi D.G."/>
            <person name="Jeon J.H."/>
            <person name="Jeon C.O."/>
        </authorList>
    </citation>
    <scope>NUCLEOTIDE SEQUENCE [LARGE SCALE GENOMIC DNA]</scope>
    <source>
        <strain evidence="2 3">KACC 19118</strain>
    </source>
</reference>
<evidence type="ECO:0000259" key="1">
    <source>
        <dbReference type="SMART" id="SM01235"/>
    </source>
</evidence>
<dbReference type="EMBL" id="CP150096">
    <property type="protein sequence ID" value="WZN47576.1"/>
    <property type="molecule type" value="Genomic_DNA"/>
</dbReference>
<keyword evidence="3" id="KW-1185">Reference proteome</keyword>
<feature type="domain" description="Haem-binding" evidence="1">
    <location>
        <begin position="11"/>
        <end position="146"/>
    </location>
</feature>
<evidence type="ECO:0000313" key="2">
    <source>
        <dbReference type="EMBL" id="WZN47576.1"/>
    </source>
</evidence>
<dbReference type="InterPro" id="IPR025992">
    <property type="entry name" value="Haem-bd"/>
</dbReference>
<sequence>MIWKRIFIGLIIVLAVIQFFRPTRNQAATPSDNDINRKYTVPENVSAILQRSCYDCHSNTTVYPWYANVQPVAWWLDSHIRNGKKKLNFSEFLGYPLKRQDHKLEELIEMIDEREMPLKSYLLIHRTAKLSADQVKLLKDWANGLRTDIQAEMQQEIQAGI</sequence>
<evidence type="ECO:0000313" key="3">
    <source>
        <dbReference type="Proteomes" id="UP001449657"/>
    </source>
</evidence>
<dbReference type="SMART" id="SM01235">
    <property type="entry name" value="Haem_bd"/>
    <property type="match status" value="1"/>
</dbReference>